<dbReference type="Pfam" id="PF20151">
    <property type="entry name" value="DUF6533"/>
    <property type="match status" value="1"/>
</dbReference>
<proteinExistence type="predicted"/>
<dbReference type="InParanoid" id="A0A286U6M2"/>
<protein>
    <recommendedName>
        <fullName evidence="1">DUF6533 domain-containing protein</fullName>
    </recommendedName>
</protein>
<feature type="domain" description="DUF6533" evidence="1">
    <location>
        <begin position="192"/>
        <end position="224"/>
    </location>
</feature>
<organism evidence="2 3">
    <name type="scientific">Pyrrhoderma noxium</name>
    <dbReference type="NCBI Taxonomy" id="2282107"/>
    <lineage>
        <taxon>Eukaryota</taxon>
        <taxon>Fungi</taxon>
        <taxon>Dikarya</taxon>
        <taxon>Basidiomycota</taxon>
        <taxon>Agaricomycotina</taxon>
        <taxon>Agaricomycetes</taxon>
        <taxon>Hymenochaetales</taxon>
        <taxon>Hymenochaetaceae</taxon>
        <taxon>Pyrrhoderma</taxon>
    </lineage>
</organism>
<dbReference type="EMBL" id="NBII01000010">
    <property type="protein sequence ID" value="PAV15223.1"/>
    <property type="molecule type" value="Genomic_DNA"/>
</dbReference>
<dbReference type="AlphaFoldDB" id="A0A286U6M2"/>
<name>A0A286U6M2_9AGAM</name>
<reference evidence="2 3" key="1">
    <citation type="journal article" date="2017" name="Mol. Ecol.">
        <title>Comparative and population genomic landscape of Phellinus noxius: A hypervariable fungus causing root rot in trees.</title>
        <authorList>
            <person name="Chung C.L."/>
            <person name="Lee T.J."/>
            <person name="Akiba M."/>
            <person name="Lee H.H."/>
            <person name="Kuo T.H."/>
            <person name="Liu D."/>
            <person name="Ke H.M."/>
            <person name="Yokoi T."/>
            <person name="Roa M.B."/>
            <person name="Lu M.J."/>
            <person name="Chang Y.Y."/>
            <person name="Ann P.J."/>
            <person name="Tsai J.N."/>
            <person name="Chen C.Y."/>
            <person name="Tzean S.S."/>
            <person name="Ota Y."/>
            <person name="Hattori T."/>
            <person name="Sahashi N."/>
            <person name="Liou R.F."/>
            <person name="Kikuchi T."/>
            <person name="Tsai I.J."/>
        </authorList>
    </citation>
    <scope>NUCLEOTIDE SEQUENCE [LARGE SCALE GENOMIC DNA]</scope>
    <source>
        <strain evidence="2 3">FFPRI411160</strain>
    </source>
</reference>
<evidence type="ECO:0000259" key="1">
    <source>
        <dbReference type="Pfam" id="PF20151"/>
    </source>
</evidence>
<comment type="caution">
    <text evidence="2">The sequence shown here is derived from an EMBL/GenBank/DDBJ whole genome shotgun (WGS) entry which is preliminary data.</text>
</comment>
<sequence>MVAAEATVKLATIIKVEILENSASHVFVRLIYSLSAVQASVFAKGANVCATDPNSTRVDGLVGIDCIMAIISSKLNYDGFSNQISYYILGALGNPVFLCLIGSRMFVNLIEAGQSEVKNGSSNNVHSGGGSTISDIQFGDPSVPRLVDQNSTGSQMTDGTASEIEFANCEDLRDTPEPTYRRTRSSNQLITVITFDKEIKYLWTSQWHRPAHIIFFLNRYIGIIGTMASIIRKCPFAICFTQDF</sequence>
<evidence type="ECO:0000313" key="3">
    <source>
        <dbReference type="Proteomes" id="UP000217199"/>
    </source>
</evidence>
<dbReference type="InterPro" id="IPR045340">
    <property type="entry name" value="DUF6533"/>
</dbReference>
<accession>A0A286U6M2</accession>
<evidence type="ECO:0000313" key="2">
    <source>
        <dbReference type="EMBL" id="PAV15223.1"/>
    </source>
</evidence>
<dbReference type="Proteomes" id="UP000217199">
    <property type="component" value="Unassembled WGS sequence"/>
</dbReference>
<keyword evidence="3" id="KW-1185">Reference proteome</keyword>
<gene>
    <name evidence="2" type="ORF">PNOK_0898400</name>
</gene>